<dbReference type="InterPro" id="IPR016162">
    <property type="entry name" value="Ald_DH_N"/>
</dbReference>
<dbReference type="InterPro" id="IPR015590">
    <property type="entry name" value="Aldehyde_DH_dom"/>
</dbReference>
<evidence type="ECO:0000256" key="1">
    <source>
        <dbReference type="ARBA" id="ARBA00023002"/>
    </source>
</evidence>
<evidence type="ECO:0000259" key="3">
    <source>
        <dbReference type="Pfam" id="PF00171"/>
    </source>
</evidence>
<dbReference type="EMBL" id="FLQS01000008">
    <property type="protein sequence ID" value="SBS73388.1"/>
    <property type="molecule type" value="Genomic_DNA"/>
</dbReference>
<dbReference type="AlphaFoldDB" id="A0A1Y5PBV1"/>
<organism evidence="4">
    <name type="scientific">uncultured Mycobacterium sp</name>
    <dbReference type="NCBI Taxonomy" id="171292"/>
    <lineage>
        <taxon>Bacteria</taxon>
        <taxon>Bacillati</taxon>
        <taxon>Actinomycetota</taxon>
        <taxon>Actinomycetes</taxon>
        <taxon>Mycobacteriales</taxon>
        <taxon>Mycobacteriaceae</taxon>
        <taxon>Mycobacterium</taxon>
        <taxon>environmental samples</taxon>
    </lineage>
</organism>
<dbReference type="Gene3D" id="3.40.605.10">
    <property type="entry name" value="Aldehyde Dehydrogenase, Chain A, domain 1"/>
    <property type="match status" value="1"/>
</dbReference>
<dbReference type="InterPro" id="IPR016161">
    <property type="entry name" value="Ald_DH/histidinol_DH"/>
</dbReference>
<reference evidence="4" key="1">
    <citation type="submission" date="2016-03" db="EMBL/GenBank/DDBJ databases">
        <authorList>
            <person name="Ploux O."/>
        </authorList>
    </citation>
    <scope>NUCLEOTIDE SEQUENCE</scope>
    <source>
        <strain evidence="4">UC10</strain>
    </source>
</reference>
<evidence type="ECO:0000256" key="2">
    <source>
        <dbReference type="SAM" id="MobiDB-lite"/>
    </source>
</evidence>
<dbReference type="SUPFAM" id="SSF53720">
    <property type="entry name" value="ALDH-like"/>
    <property type="match status" value="1"/>
</dbReference>
<proteinExistence type="predicted"/>
<accession>A0A1Y5PBV1</accession>
<evidence type="ECO:0000313" key="4">
    <source>
        <dbReference type="EMBL" id="SBS73388.1"/>
    </source>
</evidence>
<dbReference type="GO" id="GO:0016491">
    <property type="term" value="F:oxidoreductase activity"/>
    <property type="evidence" value="ECO:0007669"/>
    <property type="project" value="UniProtKB-KW"/>
</dbReference>
<feature type="domain" description="Aldehyde dehydrogenase" evidence="3">
    <location>
        <begin position="20"/>
        <end position="69"/>
    </location>
</feature>
<dbReference type="Pfam" id="PF00171">
    <property type="entry name" value="Aldedh"/>
    <property type="match status" value="1"/>
</dbReference>
<sequence>MSTAAQIFIDGQFRAAEAIQPVIEAATGEPLGDGASATEAEIDAAVAAAKRAFPGWANSTESPRAAPVKSTPRWPRPGRRWPAGSPLHRIIVRKC</sequence>
<gene>
    <name evidence="4" type="ORF">MHPYR_160136</name>
</gene>
<feature type="region of interest" description="Disordered" evidence="2">
    <location>
        <begin position="57"/>
        <end position="85"/>
    </location>
</feature>
<name>A0A1Y5PBV1_9MYCO</name>
<protein>
    <recommendedName>
        <fullName evidence="3">Aldehyde dehydrogenase domain-containing protein</fullName>
    </recommendedName>
</protein>
<keyword evidence="1" id="KW-0560">Oxidoreductase</keyword>